<evidence type="ECO:0000313" key="18">
    <source>
        <dbReference type="Proteomes" id="UP001063166"/>
    </source>
</evidence>
<dbReference type="InterPro" id="IPR002121">
    <property type="entry name" value="HRDC_dom"/>
</dbReference>
<keyword evidence="4" id="KW-0547">Nucleotide-binding</keyword>
<dbReference type="CDD" id="cd17920">
    <property type="entry name" value="DEXHc_RecQ"/>
    <property type="match status" value="1"/>
</dbReference>
<dbReference type="InterPro" id="IPR036390">
    <property type="entry name" value="WH_DNA-bd_sf"/>
</dbReference>
<dbReference type="InterPro" id="IPR011545">
    <property type="entry name" value="DEAD/DEAH_box_helicase_dom"/>
</dbReference>
<evidence type="ECO:0000256" key="13">
    <source>
        <dbReference type="SAM" id="MobiDB-lite"/>
    </source>
</evidence>
<evidence type="ECO:0000256" key="1">
    <source>
        <dbReference type="ARBA" id="ARBA00001947"/>
    </source>
</evidence>
<name>A0A9P3UL42_LYOSH</name>
<keyword evidence="6 17" id="KW-0347">Helicase</keyword>
<evidence type="ECO:0000256" key="10">
    <source>
        <dbReference type="ARBA" id="ARBA00023242"/>
    </source>
</evidence>
<sequence>MQAPKNNLQEILRRKLESPAPTSQPPASSGSSKKFKPAPAPFASTSRLATPSTLPSFSTPGFRRGQLTSKQGEAAPRTREIISISSDSTSSSPARVKRTSSDPSVASDPSPQLPKRLKKDALAEKENRFKSVSTAKSKGKSKEISLQRASVQYSVSDDEEPWLKMELDTERNPFAKLNRDYPSFSGQPRITLPSIPDQDQDLLSQDLGTLRDLLTENYELLRTITDKELAHHRGFARGTDIVVLQRLSSNLNDRVTSIKAVIAFRENSSAAPARTAAALSVKSKEPVAATPPQNSLPSASRLIPDISLSSVAESSTCEISTTTASDTHVHAQEWHAESETVAGGGDDDDDPMPASEADYWANTDDVPIPVDEPSSADPYPSPTVTPPLVPSEVPSNALQSSPYYREVISKLTTVFGLRKFRPYQLEAIIETLSGRDVFVLMPTGGGKSLCYQLPAVCQGGKTKGVTLVVSPLLALMKDQVHSLMLKKIDVFLWNSEATYDEVTTRLRGTRKPSLVYITPEKLKESNSAQRILDELYRDNSLARFVIDEAHCISTWGQDFREAYRHLGTLRLKYPNVPIMALTATARKVTVADITERLNLRDCAFFTQSFNRPNLRYVITPKTRKWMESMMDFISSKHPNESGVIYCLGRDKCEEVAKKLNDNGFSAKHFHAGMSQADKDQTLDEWRNDEVHIIVATIAFGMGIDKADVRFVIHYSLPKSLDGYYQETGRAGRDGKPADCILYFLYKDFLTLRNMIERPDGNVPPSKETIERQTAAARAVLNYCLDISECRRVQLLHYFDEKFDKSQCARNCDNCDHPDPLLTLDSTKEAQDAVDLIENFQRRSELVTLTQCRDILRGANNAVIRNKNHDKDPHFGSARGRTSELLDQMLRKLCQLDVLVEQSIQQASGFHNEYVKLGPKAGDFKRNKKPLLIYCRPKPGKPPGKASKKQIAPKPISARRGTKGKHKAIEVDPIEPYEDDSPYEISDEEDIIATDETAPIDERPFKRFGRRRELAEEDIEIITTSTSKAPASDSDPSHLYKQMCDLRAEIVKESNLSDPEEVFADATLQYLSAICPEDYNSFISNMKDDVMNEEEATAKFDKYGARFLALCIQHRFGSDAPKTPILNVAGLRSQYQYSASVAPASSRKSKFKPHR</sequence>
<dbReference type="GO" id="GO:0005694">
    <property type="term" value="C:chromosome"/>
    <property type="evidence" value="ECO:0007669"/>
    <property type="project" value="TreeGrafter"/>
</dbReference>
<feature type="compositionally biased region" description="Low complexity" evidence="13">
    <location>
        <begin position="101"/>
        <end position="110"/>
    </location>
</feature>
<dbReference type="GO" id="GO:0006260">
    <property type="term" value="P:DNA replication"/>
    <property type="evidence" value="ECO:0007669"/>
    <property type="project" value="InterPro"/>
</dbReference>
<keyword evidence="8" id="KW-0238">DNA-binding</keyword>
<dbReference type="Pfam" id="PF16124">
    <property type="entry name" value="RecQ_Zn_bind"/>
    <property type="match status" value="1"/>
</dbReference>
<dbReference type="PROSITE" id="PS50967">
    <property type="entry name" value="HRDC"/>
    <property type="match status" value="1"/>
</dbReference>
<feature type="region of interest" description="Disordered" evidence="13">
    <location>
        <begin position="282"/>
        <end position="301"/>
    </location>
</feature>
<dbReference type="InterPro" id="IPR002464">
    <property type="entry name" value="DNA/RNA_helicase_DEAH_CS"/>
</dbReference>
<evidence type="ECO:0000256" key="12">
    <source>
        <dbReference type="ARBA" id="ARBA00034808"/>
    </source>
</evidence>
<dbReference type="InterPro" id="IPR001650">
    <property type="entry name" value="Helicase_C-like"/>
</dbReference>
<dbReference type="GO" id="GO:0016787">
    <property type="term" value="F:hydrolase activity"/>
    <property type="evidence" value="ECO:0007669"/>
    <property type="project" value="UniProtKB-KW"/>
</dbReference>
<evidence type="ECO:0000256" key="9">
    <source>
        <dbReference type="ARBA" id="ARBA00023235"/>
    </source>
</evidence>
<organism evidence="17 18">
    <name type="scientific">Lyophyllum shimeji</name>
    <name type="common">Hon-shimeji</name>
    <name type="synonym">Tricholoma shimeji</name>
    <dbReference type="NCBI Taxonomy" id="47721"/>
    <lineage>
        <taxon>Eukaryota</taxon>
        <taxon>Fungi</taxon>
        <taxon>Dikarya</taxon>
        <taxon>Basidiomycota</taxon>
        <taxon>Agaricomycotina</taxon>
        <taxon>Agaricomycetes</taxon>
        <taxon>Agaricomycetidae</taxon>
        <taxon>Agaricales</taxon>
        <taxon>Tricholomatineae</taxon>
        <taxon>Lyophyllaceae</taxon>
        <taxon>Lyophyllum</taxon>
    </lineage>
</organism>
<feature type="domain" description="Helicase ATP-binding" evidence="15">
    <location>
        <begin position="428"/>
        <end position="603"/>
    </location>
</feature>
<comment type="similarity">
    <text evidence="3">Belongs to the helicase family. RecQ subfamily.</text>
</comment>
<dbReference type="SUPFAM" id="SSF46785">
    <property type="entry name" value="Winged helix' DNA-binding domain"/>
    <property type="match status" value="1"/>
</dbReference>
<comment type="caution">
    <text evidence="17">The sequence shown here is derived from an EMBL/GenBank/DDBJ whole genome shotgun (WGS) entry which is preliminary data.</text>
</comment>
<dbReference type="GO" id="GO:0005634">
    <property type="term" value="C:nucleus"/>
    <property type="evidence" value="ECO:0007669"/>
    <property type="project" value="UniProtKB-SubCell"/>
</dbReference>
<evidence type="ECO:0000256" key="6">
    <source>
        <dbReference type="ARBA" id="ARBA00022806"/>
    </source>
</evidence>
<dbReference type="GO" id="GO:0003677">
    <property type="term" value="F:DNA binding"/>
    <property type="evidence" value="ECO:0007669"/>
    <property type="project" value="UniProtKB-KW"/>
</dbReference>
<proteinExistence type="inferred from homology"/>
<dbReference type="Pfam" id="PF00270">
    <property type="entry name" value="DEAD"/>
    <property type="match status" value="1"/>
</dbReference>
<dbReference type="OrthoDB" id="10261556at2759"/>
<accession>A0A9P3UL42</accession>
<evidence type="ECO:0000256" key="11">
    <source>
        <dbReference type="ARBA" id="ARBA00034617"/>
    </source>
</evidence>
<feature type="compositionally biased region" description="Polar residues" evidence="13">
    <location>
        <begin position="43"/>
        <end position="59"/>
    </location>
</feature>
<dbReference type="GO" id="GO:0043138">
    <property type="term" value="F:3'-5' DNA helicase activity"/>
    <property type="evidence" value="ECO:0007669"/>
    <property type="project" value="UniProtKB-EC"/>
</dbReference>
<dbReference type="SUPFAM" id="SSF52540">
    <property type="entry name" value="P-loop containing nucleoside triphosphate hydrolases"/>
    <property type="match status" value="2"/>
</dbReference>
<keyword evidence="7" id="KW-0067">ATP-binding</keyword>
<dbReference type="GO" id="GO:0000724">
    <property type="term" value="P:double-strand break repair via homologous recombination"/>
    <property type="evidence" value="ECO:0007669"/>
    <property type="project" value="TreeGrafter"/>
</dbReference>
<dbReference type="AlphaFoldDB" id="A0A9P3UL42"/>
<comment type="catalytic activity">
    <reaction evidence="11">
        <text>Couples ATP hydrolysis with the unwinding of duplex DNA by translocating in the 3'-5' direction.</text>
        <dbReference type="EC" id="5.6.2.4"/>
    </reaction>
</comment>
<dbReference type="NCBIfam" id="TIGR00614">
    <property type="entry name" value="recQ_fam"/>
    <property type="match status" value="1"/>
</dbReference>
<dbReference type="Gene3D" id="3.40.50.300">
    <property type="entry name" value="P-loop containing nucleotide triphosphate hydrolases"/>
    <property type="match status" value="2"/>
</dbReference>
<dbReference type="Gene3D" id="1.10.150.80">
    <property type="entry name" value="HRDC domain"/>
    <property type="match status" value="1"/>
</dbReference>
<keyword evidence="18" id="KW-1185">Reference proteome</keyword>
<feature type="domain" description="Helicase C-terminal" evidence="16">
    <location>
        <begin position="625"/>
        <end position="773"/>
    </location>
</feature>
<dbReference type="Pfam" id="PF00271">
    <property type="entry name" value="Helicase_C"/>
    <property type="match status" value="1"/>
</dbReference>
<dbReference type="Pfam" id="PF09382">
    <property type="entry name" value="RQC"/>
    <property type="match status" value="1"/>
</dbReference>
<dbReference type="InterPro" id="IPR027417">
    <property type="entry name" value="P-loop_NTPase"/>
</dbReference>
<dbReference type="InterPro" id="IPR036388">
    <property type="entry name" value="WH-like_DNA-bd_sf"/>
</dbReference>
<reference evidence="17" key="1">
    <citation type="submission" date="2022-07" db="EMBL/GenBank/DDBJ databases">
        <title>The genome of Lyophyllum shimeji provides insight into the initial evolution of ectomycorrhizal fungal genome.</title>
        <authorList>
            <person name="Kobayashi Y."/>
            <person name="Shibata T."/>
            <person name="Hirakawa H."/>
            <person name="Shigenobu S."/>
            <person name="Nishiyama T."/>
            <person name="Yamada A."/>
            <person name="Hasebe M."/>
            <person name="Kawaguchi M."/>
        </authorList>
    </citation>
    <scope>NUCLEOTIDE SEQUENCE</scope>
    <source>
        <strain evidence="17">AT787</strain>
    </source>
</reference>
<evidence type="ECO:0000256" key="3">
    <source>
        <dbReference type="ARBA" id="ARBA00005446"/>
    </source>
</evidence>
<evidence type="ECO:0000256" key="4">
    <source>
        <dbReference type="ARBA" id="ARBA00022741"/>
    </source>
</evidence>
<feature type="region of interest" description="Disordered" evidence="13">
    <location>
        <begin position="334"/>
        <end position="393"/>
    </location>
</feature>
<comment type="cofactor">
    <cofactor evidence="1">
        <name>Zn(2+)</name>
        <dbReference type="ChEBI" id="CHEBI:29105"/>
    </cofactor>
</comment>
<dbReference type="SMART" id="SM00487">
    <property type="entry name" value="DEXDc"/>
    <property type="match status" value="1"/>
</dbReference>
<dbReference type="InterPro" id="IPR014001">
    <property type="entry name" value="Helicase_ATP-bd"/>
</dbReference>
<feature type="compositionally biased region" description="Basic and acidic residues" evidence="13">
    <location>
        <begin position="119"/>
        <end position="129"/>
    </location>
</feature>
<comment type="subcellular location">
    <subcellularLocation>
        <location evidence="2">Nucleus</location>
    </subcellularLocation>
</comment>
<evidence type="ECO:0000259" key="15">
    <source>
        <dbReference type="PROSITE" id="PS51192"/>
    </source>
</evidence>
<dbReference type="InterPro" id="IPR044876">
    <property type="entry name" value="HRDC_dom_sf"/>
</dbReference>
<dbReference type="EMBL" id="BRPK01000002">
    <property type="protein sequence ID" value="GLB35200.1"/>
    <property type="molecule type" value="Genomic_DNA"/>
</dbReference>
<dbReference type="InterPro" id="IPR018982">
    <property type="entry name" value="RQC_domain"/>
</dbReference>
<dbReference type="InterPro" id="IPR032284">
    <property type="entry name" value="RecQ_Zn-bd"/>
</dbReference>
<dbReference type="SMART" id="SM00956">
    <property type="entry name" value="RQC"/>
    <property type="match status" value="1"/>
</dbReference>
<protein>
    <recommendedName>
        <fullName evidence="12">DNA 3'-5' helicase</fullName>
        <ecNumber evidence="12">5.6.2.4</ecNumber>
    </recommendedName>
</protein>
<dbReference type="GO" id="GO:0005524">
    <property type="term" value="F:ATP binding"/>
    <property type="evidence" value="ECO:0007669"/>
    <property type="project" value="UniProtKB-KW"/>
</dbReference>
<keyword evidence="5" id="KW-0378">Hydrolase</keyword>
<evidence type="ECO:0000259" key="14">
    <source>
        <dbReference type="PROSITE" id="PS50967"/>
    </source>
</evidence>
<evidence type="ECO:0000256" key="5">
    <source>
        <dbReference type="ARBA" id="ARBA00022801"/>
    </source>
</evidence>
<dbReference type="PANTHER" id="PTHR13710">
    <property type="entry name" value="DNA HELICASE RECQ FAMILY MEMBER"/>
    <property type="match status" value="1"/>
</dbReference>
<dbReference type="Gene3D" id="1.10.10.10">
    <property type="entry name" value="Winged helix-like DNA-binding domain superfamily/Winged helix DNA-binding domain"/>
    <property type="match status" value="1"/>
</dbReference>
<dbReference type="FunFam" id="3.40.50.300:FF:001389">
    <property type="entry name" value="ATP-dependent DNA helicase RecQ"/>
    <property type="match status" value="1"/>
</dbReference>
<dbReference type="EC" id="5.6.2.4" evidence="12"/>
<dbReference type="PROSITE" id="PS51194">
    <property type="entry name" value="HELICASE_CTER"/>
    <property type="match status" value="1"/>
</dbReference>
<feature type="compositionally biased region" description="Pro residues" evidence="13">
    <location>
        <begin position="379"/>
        <end position="389"/>
    </location>
</feature>
<feature type="domain" description="HRDC" evidence="14">
    <location>
        <begin position="1032"/>
        <end position="1120"/>
    </location>
</feature>
<feature type="compositionally biased region" description="Low complexity" evidence="13">
    <location>
        <begin position="18"/>
        <end position="32"/>
    </location>
</feature>
<dbReference type="PANTHER" id="PTHR13710:SF153">
    <property type="entry name" value="RECQ-LIKE DNA HELICASE BLM"/>
    <property type="match status" value="1"/>
</dbReference>
<evidence type="ECO:0000256" key="2">
    <source>
        <dbReference type="ARBA" id="ARBA00004123"/>
    </source>
</evidence>
<dbReference type="GO" id="GO:0009378">
    <property type="term" value="F:four-way junction helicase activity"/>
    <property type="evidence" value="ECO:0007669"/>
    <property type="project" value="TreeGrafter"/>
</dbReference>
<feature type="compositionally biased region" description="Low complexity" evidence="13">
    <location>
        <begin position="81"/>
        <end position="92"/>
    </location>
</feature>
<keyword evidence="9" id="KW-0413">Isomerase</keyword>
<feature type="region of interest" description="Disordered" evidence="13">
    <location>
        <begin position="1"/>
        <end position="142"/>
    </location>
</feature>
<dbReference type="PROSITE" id="PS51192">
    <property type="entry name" value="HELICASE_ATP_BIND_1"/>
    <property type="match status" value="1"/>
</dbReference>
<feature type="region of interest" description="Disordered" evidence="13">
    <location>
        <begin position="935"/>
        <end position="966"/>
    </location>
</feature>
<gene>
    <name evidence="17" type="primary">SGS1</name>
    <name evidence="17" type="ORF">LshimejAT787_0207650</name>
</gene>
<dbReference type="SMART" id="SM00490">
    <property type="entry name" value="HELICc"/>
    <property type="match status" value="1"/>
</dbReference>
<dbReference type="PROSITE" id="PS00690">
    <property type="entry name" value="DEAH_ATP_HELICASE"/>
    <property type="match status" value="1"/>
</dbReference>
<keyword evidence="10" id="KW-0539">Nucleus</keyword>
<dbReference type="CDD" id="cd18794">
    <property type="entry name" value="SF2_C_RecQ"/>
    <property type="match status" value="1"/>
</dbReference>
<evidence type="ECO:0000256" key="8">
    <source>
        <dbReference type="ARBA" id="ARBA00023125"/>
    </source>
</evidence>
<dbReference type="Proteomes" id="UP001063166">
    <property type="component" value="Unassembled WGS sequence"/>
</dbReference>
<dbReference type="FunFam" id="3.40.50.300:FF:000340">
    <property type="entry name" value="Bloom syndrome, RecQ helicase"/>
    <property type="match status" value="1"/>
</dbReference>
<evidence type="ECO:0000256" key="7">
    <source>
        <dbReference type="ARBA" id="ARBA00022840"/>
    </source>
</evidence>
<dbReference type="InterPro" id="IPR004589">
    <property type="entry name" value="DNA_helicase_ATP-dep_RecQ"/>
</dbReference>
<evidence type="ECO:0000259" key="16">
    <source>
        <dbReference type="PROSITE" id="PS51194"/>
    </source>
</evidence>
<evidence type="ECO:0000313" key="17">
    <source>
        <dbReference type="EMBL" id="GLB35200.1"/>
    </source>
</evidence>
<dbReference type="GO" id="GO:0005737">
    <property type="term" value="C:cytoplasm"/>
    <property type="evidence" value="ECO:0007669"/>
    <property type="project" value="TreeGrafter"/>
</dbReference>